<dbReference type="SMART" id="SM00382">
    <property type="entry name" value="AAA"/>
    <property type="match status" value="1"/>
</dbReference>
<name>A0A2K8NTJ6_9MOLU</name>
<protein>
    <submittedName>
        <fullName evidence="6">ABC transporter ATP-binding protein</fullName>
    </submittedName>
</protein>
<keyword evidence="2" id="KW-0547">Nucleotide-binding</keyword>
<evidence type="ECO:0000256" key="2">
    <source>
        <dbReference type="ARBA" id="ARBA00022741"/>
    </source>
</evidence>
<dbReference type="Pfam" id="PF00005">
    <property type="entry name" value="ABC_tran"/>
    <property type="match status" value="1"/>
</dbReference>
<organism evidence="6 7">
    <name type="scientific">Williamsoniiplasma luminosum</name>
    <dbReference type="NCBI Taxonomy" id="214888"/>
    <lineage>
        <taxon>Bacteria</taxon>
        <taxon>Bacillati</taxon>
        <taxon>Mycoplasmatota</taxon>
        <taxon>Mollicutes</taxon>
        <taxon>Entomoplasmatales</taxon>
        <taxon>Williamsoniiplasma</taxon>
    </lineage>
</organism>
<evidence type="ECO:0000256" key="1">
    <source>
        <dbReference type="ARBA" id="ARBA00022448"/>
    </source>
</evidence>
<dbReference type="RefSeq" id="WP_025734364.1">
    <property type="nucleotide sequence ID" value="NZ_CP024963.1"/>
</dbReference>
<dbReference type="SUPFAM" id="SSF52540">
    <property type="entry name" value="P-loop containing nucleoside triphosphate hydrolases"/>
    <property type="match status" value="1"/>
</dbReference>
<keyword evidence="7" id="KW-1185">Reference proteome</keyword>
<dbReference type="PROSITE" id="PS50893">
    <property type="entry name" value="ABC_TRANSPORTER_2"/>
    <property type="match status" value="1"/>
</dbReference>
<dbReference type="GO" id="GO:0016887">
    <property type="term" value="F:ATP hydrolysis activity"/>
    <property type="evidence" value="ECO:0007669"/>
    <property type="project" value="InterPro"/>
</dbReference>
<dbReference type="AlphaFoldDB" id="A0A2K8NTJ6"/>
<feature type="domain" description="ABC transporter" evidence="5">
    <location>
        <begin position="17"/>
        <end position="240"/>
    </location>
</feature>
<dbReference type="Proteomes" id="UP000232063">
    <property type="component" value="Chromosome"/>
</dbReference>
<dbReference type="InterPro" id="IPR003593">
    <property type="entry name" value="AAA+_ATPase"/>
</dbReference>
<dbReference type="InterPro" id="IPR027417">
    <property type="entry name" value="P-loop_NTPase"/>
</dbReference>
<evidence type="ECO:0000256" key="4">
    <source>
        <dbReference type="SAM" id="Coils"/>
    </source>
</evidence>
<dbReference type="OrthoDB" id="388394at2"/>
<keyword evidence="1" id="KW-0813">Transport</keyword>
<gene>
    <name evidence="6" type="ORF">ELUMI_v1c04360</name>
</gene>
<dbReference type="PANTHER" id="PTHR42939">
    <property type="entry name" value="ABC TRANSPORTER ATP-BINDING PROTEIN ALBC-RELATED"/>
    <property type="match status" value="1"/>
</dbReference>
<evidence type="ECO:0000313" key="6">
    <source>
        <dbReference type="EMBL" id="ATZ17160.1"/>
    </source>
</evidence>
<dbReference type="KEGG" id="elj:ELUMI_v1c04360"/>
<evidence type="ECO:0000256" key="3">
    <source>
        <dbReference type="ARBA" id="ARBA00022840"/>
    </source>
</evidence>
<dbReference type="PANTHER" id="PTHR42939:SF1">
    <property type="entry name" value="ABC TRANSPORTER ATP-BINDING PROTEIN ALBC-RELATED"/>
    <property type="match status" value="1"/>
</dbReference>
<keyword evidence="4" id="KW-0175">Coiled coil</keyword>
<reference evidence="6 7" key="1">
    <citation type="submission" date="2017-11" db="EMBL/GenBank/DDBJ databases">
        <title>Genome sequence of Entomoplasma luminosum PIMN-1 (ATCC 49195).</title>
        <authorList>
            <person name="Lo W.-S."/>
            <person name="Gasparich G.E."/>
            <person name="Kuo C.-H."/>
        </authorList>
    </citation>
    <scope>NUCLEOTIDE SEQUENCE [LARGE SCALE GENOMIC DNA]</scope>
    <source>
        <strain evidence="6 7">PIMN-1</strain>
    </source>
</reference>
<dbReference type="InterPro" id="IPR051782">
    <property type="entry name" value="ABC_Transporter_VariousFunc"/>
</dbReference>
<keyword evidence="3 6" id="KW-0067">ATP-binding</keyword>
<evidence type="ECO:0000259" key="5">
    <source>
        <dbReference type="PROSITE" id="PS50893"/>
    </source>
</evidence>
<sequence>MDKTIDQTKKENSNVLVVVHNLTKIFSHTVWTIKKVSFEINRGEAIAFVGNNGAGKSVLAKLIGNVIQQTSGIIDYFFNESNIFKAIGYQSREQAWPVGFKVKDVIALYKTIYEVKDKTWIAKLIDTFGFEEIMEKKLSSLDILSLQLFAIFLVLLYKPELIVIDEFSSSIDFERKMKILNLLKEYKNNGGTIIIVQPEDFILNALCNRIITLNKGEMQDDSSLKNIVKEHGSTFEYIRKLAEEAKENKRRIATNHSFEILLKKFRTAFANLENVYEKNCGLNEDDHLLIQIKNTFYQIKISEDQLTQTFTQILLQKNVNQAIKNLKRTLKELRETIIFIKKHRKTEYKDPKFKKIELELEKMSNFIENKILLILKNDELFKNEETEEDISSAEKKQLKILKKRYIKEELKIIKLERKRAKKNQLLLDDLENFDYALNQNNQFEISENHTIKNVGPTLKHAPEEGDD</sequence>
<dbReference type="InterPro" id="IPR003439">
    <property type="entry name" value="ABC_transporter-like_ATP-bd"/>
</dbReference>
<dbReference type="Gene3D" id="3.40.50.300">
    <property type="entry name" value="P-loop containing nucleotide triphosphate hydrolases"/>
    <property type="match status" value="1"/>
</dbReference>
<feature type="coiled-coil region" evidence="4">
    <location>
        <begin position="316"/>
        <end position="343"/>
    </location>
</feature>
<dbReference type="EMBL" id="CP024963">
    <property type="protein sequence ID" value="ATZ17160.1"/>
    <property type="molecule type" value="Genomic_DNA"/>
</dbReference>
<proteinExistence type="predicted"/>
<evidence type="ECO:0000313" key="7">
    <source>
        <dbReference type="Proteomes" id="UP000232063"/>
    </source>
</evidence>
<accession>A0A2K8NTJ6</accession>
<dbReference type="GO" id="GO:0005524">
    <property type="term" value="F:ATP binding"/>
    <property type="evidence" value="ECO:0007669"/>
    <property type="project" value="UniProtKB-KW"/>
</dbReference>